<dbReference type="KEGG" id="plut:EI981_06295"/>
<gene>
    <name evidence="2" type="ORF">EI981_06295</name>
</gene>
<feature type="transmembrane region" description="Helical" evidence="1">
    <location>
        <begin position="57"/>
        <end position="77"/>
    </location>
</feature>
<dbReference type="OrthoDB" id="2628464at2"/>
<proteinExistence type="predicted"/>
<feature type="transmembrane region" description="Helical" evidence="1">
    <location>
        <begin position="21"/>
        <end position="51"/>
    </location>
</feature>
<reference evidence="3" key="1">
    <citation type="submission" date="2018-12" db="EMBL/GenBank/DDBJ databases">
        <title>Complete genome sequence of Paenibacillus sp. MBLB1234.</title>
        <authorList>
            <person name="Nam Y.-D."/>
            <person name="Kang J."/>
            <person name="Chung W.-H."/>
            <person name="Park Y.S."/>
        </authorList>
    </citation>
    <scope>NUCLEOTIDE SEQUENCE [LARGE SCALE GENOMIC DNA]</scope>
    <source>
        <strain evidence="3">MBLB1234</strain>
    </source>
</reference>
<dbReference type="RefSeq" id="WP_126996433.1">
    <property type="nucleotide sequence ID" value="NZ_CP034346.1"/>
</dbReference>
<keyword evidence="1" id="KW-1133">Transmembrane helix</keyword>
<dbReference type="Proteomes" id="UP000270678">
    <property type="component" value="Chromosome"/>
</dbReference>
<keyword evidence="1" id="KW-0812">Transmembrane</keyword>
<dbReference type="AlphaFoldDB" id="A0A3Q9I7A1"/>
<evidence type="ECO:0000256" key="1">
    <source>
        <dbReference type="SAM" id="Phobius"/>
    </source>
</evidence>
<accession>A0A3Q9I7A1</accession>
<organism evidence="2 3">
    <name type="scientific">Paenibacillus lutimineralis</name>
    <dbReference type="NCBI Taxonomy" id="2707005"/>
    <lineage>
        <taxon>Bacteria</taxon>
        <taxon>Bacillati</taxon>
        <taxon>Bacillota</taxon>
        <taxon>Bacilli</taxon>
        <taxon>Bacillales</taxon>
        <taxon>Paenibacillaceae</taxon>
        <taxon>Paenibacillus</taxon>
    </lineage>
</organism>
<dbReference type="EMBL" id="CP034346">
    <property type="protein sequence ID" value="AZS14103.1"/>
    <property type="molecule type" value="Genomic_DNA"/>
</dbReference>
<protein>
    <submittedName>
        <fullName evidence="2">Uncharacterized protein</fullName>
    </submittedName>
</protein>
<keyword evidence="1" id="KW-0472">Membrane</keyword>
<name>A0A3Q9I7A1_9BACL</name>
<keyword evidence="3" id="KW-1185">Reference proteome</keyword>
<evidence type="ECO:0000313" key="2">
    <source>
        <dbReference type="EMBL" id="AZS14103.1"/>
    </source>
</evidence>
<sequence length="225" mass="25224">MLYVYIGGKWRGGVIIEKLGFLLLSIVLGGISGFFGFILVLSTGGGLIASLNSTPSIISLLLFLIMIGGYLSIFILLRKRYSDMFSVINIIVFLIFLLSAPAIQIIQAKMEHNLAIPSQESQKRVFSEVNQIIEENDIPYKIDINTSENDTKEYGQRVYVVLVRKDNGDIRKEEIIKFLGKSPDIGALSSSFYNSNNDYVIGLNLDKDNKITQCTPFDICKEFDF</sequence>
<feature type="transmembrane region" description="Helical" evidence="1">
    <location>
        <begin position="84"/>
        <end position="103"/>
    </location>
</feature>
<evidence type="ECO:0000313" key="3">
    <source>
        <dbReference type="Proteomes" id="UP000270678"/>
    </source>
</evidence>